<dbReference type="EC" id="3.6.1.22" evidence="4"/>
<evidence type="ECO:0000256" key="6">
    <source>
        <dbReference type="ARBA" id="ARBA00022801"/>
    </source>
</evidence>
<dbReference type="NCBIfam" id="NF001299">
    <property type="entry name" value="PRK00241.1"/>
    <property type="match status" value="1"/>
</dbReference>
<sequence>MARVCLIVMWVIRGSGVLCDENGLPHTFANTPKSAIKLFAPPHHWLATHAIGLTDALELGLIYPYGQGYDSKTAKNLQFIEFGNLLSHMDETAANHLSHAIALVRWQHEHQFCGVCGNKTIFHRHEYAKICTACKHHAYPRIQPCVIVAIVRTDTPKPQLLLARHHKHKSGIFGLIAGFMEAGETVEMAIVREVQEEIGICIKDIRYFGSQSWPYPSNLMLGFFAHYDGGDIVIDKQELAEADFFELSQLPPTPRAGSISHQLIRAVIEQFHHH</sequence>
<comment type="cofactor">
    <cofactor evidence="2">
        <name>Zn(2+)</name>
        <dbReference type="ChEBI" id="CHEBI:29105"/>
    </cofactor>
</comment>
<gene>
    <name evidence="11" type="primary">nudC</name>
    <name evidence="11" type="ORF">LU297_09230</name>
</gene>
<dbReference type="Proteomes" id="UP001063782">
    <property type="component" value="Chromosome"/>
</dbReference>
<keyword evidence="7" id="KW-0460">Magnesium</keyword>
<organism evidence="11 12">
    <name type="scientific">Moraxella nasicaprae</name>
    <dbReference type="NCBI Taxonomy" id="2904122"/>
    <lineage>
        <taxon>Bacteria</taxon>
        <taxon>Pseudomonadati</taxon>
        <taxon>Pseudomonadota</taxon>
        <taxon>Gammaproteobacteria</taxon>
        <taxon>Moraxellales</taxon>
        <taxon>Moraxellaceae</taxon>
        <taxon>Moraxella</taxon>
    </lineage>
</organism>
<evidence type="ECO:0000256" key="4">
    <source>
        <dbReference type="ARBA" id="ARBA00012381"/>
    </source>
</evidence>
<evidence type="ECO:0000256" key="2">
    <source>
        <dbReference type="ARBA" id="ARBA00001947"/>
    </source>
</evidence>
<keyword evidence="8" id="KW-0520">NAD</keyword>
<reference evidence="11" key="1">
    <citation type="submission" date="2021-12" db="EMBL/GenBank/DDBJ databases">
        <title>taxonomy of Moraxella sp. ZY201224.</title>
        <authorList>
            <person name="Li F."/>
        </authorList>
    </citation>
    <scope>NUCLEOTIDE SEQUENCE</scope>
    <source>
        <strain evidence="11">ZY201224</strain>
    </source>
</reference>
<evidence type="ECO:0000256" key="9">
    <source>
        <dbReference type="ARBA" id="ARBA00023679"/>
    </source>
</evidence>
<dbReference type="PANTHER" id="PTHR42904:SF6">
    <property type="entry name" value="NAD-CAPPED RNA HYDROLASE NUDT12"/>
    <property type="match status" value="1"/>
</dbReference>
<evidence type="ECO:0000256" key="3">
    <source>
        <dbReference type="ARBA" id="ARBA00009595"/>
    </source>
</evidence>
<evidence type="ECO:0000313" key="11">
    <source>
        <dbReference type="EMBL" id="UXZ04729.1"/>
    </source>
</evidence>
<dbReference type="InterPro" id="IPR015797">
    <property type="entry name" value="NUDIX_hydrolase-like_dom_sf"/>
</dbReference>
<dbReference type="GO" id="GO:0016787">
    <property type="term" value="F:hydrolase activity"/>
    <property type="evidence" value="ECO:0007669"/>
    <property type="project" value="UniProtKB-KW"/>
</dbReference>
<dbReference type="Gene3D" id="3.90.79.20">
    <property type="match status" value="1"/>
</dbReference>
<dbReference type="InterPro" id="IPR000086">
    <property type="entry name" value="NUDIX_hydrolase_dom"/>
</dbReference>
<protein>
    <recommendedName>
        <fullName evidence="4">NAD(+) diphosphatase</fullName>
        <ecNumber evidence="4">3.6.1.22</ecNumber>
    </recommendedName>
</protein>
<evidence type="ECO:0000313" key="12">
    <source>
        <dbReference type="Proteomes" id="UP001063782"/>
    </source>
</evidence>
<comment type="catalytic activity">
    <reaction evidence="9">
        <text>a 5'-end NAD(+)-phospho-ribonucleoside in mRNA + H2O = a 5'-end phospho-adenosine-phospho-ribonucleoside in mRNA + beta-nicotinamide D-ribonucleotide + 2 H(+)</text>
        <dbReference type="Rhea" id="RHEA:60876"/>
        <dbReference type="Rhea" id="RHEA-COMP:15698"/>
        <dbReference type="Rhea" id="RHEA-COMP:15719"/>
        <dbReference type="ChEBI" id="CHEBI:14649"/>
        <dbReference type="ChEBI" id="CHEBI:15377"/>
        <dbReference type="ChEBI" id="CHEBI:15378"/>
        <dbReference type="ChEBI" id="CHEBI:144029"/>
        <dbReference type="ChEBI" id="CHEBI:144051"/>
    </reaction>
    <physiologicalReaction direction="left-to-right" evidence="9">
        <dbReference type="Rhea" id="RHEA:60877"/>
    </physiologicalReaction>
</comment>
<comment type="cofactor">
    <cofactor evidence="1">
        <name>Mg(2+)</name>
        <dbReference type="ChEBI" id="CHEBI:18420"/>
    </cofactor>
</comment>
<keyword evidence="6 11" id="KW-0378">Hydrolase</keyword>
<dbReference type="InterPro" id="IPR015376">
    <property type="entry name" value="Znr_NADH_PPase"/>
</dbReference>
<dbReference type="PROSITE" id="PS00893">
    <property type="entry name" value="NUDIX_BOX"/>
    <property type="match status" value="1"/>
</dbReference>
<dbReference type="PANTHER" id="PTHR42904">
    <property type="entry name" value="NUDIX HYDROLASE, NUDC SUBFAMILY"/>
    <property type="match status" value="1"/>
</dbReference>
<dbReference type="CDD" id="cd03429">
    <property type="entry name" value="NUDIX_NADH_pyrophosphatase_Nudt13"/>
    <property type="match status" value="1"/>
</dbReference>
<dbReference type="InterPro" id="IPR049734">
    <property type="entry name" value="NudC-like_C"/>
</dbReference>
<keyword evidence="12" id="KW-1185">Reference proteome</keyword>
<keyword evidence="5" id="KW-0479">Metal-binding</keyword>
<evidence type="ECO:0000256" key="7">
    <source>
        <dbReference type="ARBA" id="ARBA00022842"/>
    </source>
</evidence>
<evidence type="ECO:0000256" key="1">
    <source>
        <dbReference type="ARBA" id="ARBA00001946"/>
    </source>
</evidence>
<proteinExistence type="inferred from homology"/>
<dbReference type="InterPro" id="IPR050241">
    <property type="entry name" value="NAD-cap_RNA_hydrolase_NudC"/>
</dbReference>
<dbReference type="EMBL" id="CP089977">
    <property type="protein sequence ID" value="UXZ04729.1"/>
    <property type="molecule type" value="Genomic_DNA"/>
</dbReference>
<accession>A0ABY6F3W8</accession>
<evidence type="ECO:0000256" key="8">
    <source>
        <dbReference type="ARBA" id="ARBA00023027"/>
    </source>
</evidence>
<dbReference type="InterPro" id="IPR020084">
    <property type="entry name" value="NUDIX_hydrolase_CS"/>
</dbReference>
<dbReference type="Gene3D" id="3.90.79.10">
    <property type="entry name" value="Nucleoside Triphosphate Pyrophosphohydrolase"/>
    <property type="match status" value="1"/>
</dbReference>
<dbReference type="Pfam" id="PF00293">
    <property type="entry name" value="NUDIX"/>
    <property type="match status" value="1"/>
</dbReference>
<evidence type="ECO:0000259" key="10">
    <source>
        <dbReference type="PROSITE" id="PS51462"/>
    </source>
</evidence>
<name>A0ABY6F3W8_9GAMM</name>
<dbReference type="PROSITE" id="PS51462">
    <property type="entry name" value="NUDIX"/>
    <property type="match status" value="1"/>
</dbReference>
<feature type="domain" description="Nudix hydrolase" evidence="10">
    <location>
        <begin position="140"/>
        <end position="267"/>
    </location>
</feature>
<dbReference type="RefSeq" id="WP_263076221.1">
    <property type="nucleotide sequence ID" value="NZ_CP089977.1"/>
</dbReference>
<dbReference type="SUPFAM" id="SSF55811">
    <property type="entry name" value="Nudix"/>
    <property type="match status" value="1"/>
</dbReference>
<dbReference type="Pfam" id="PF09297">
    <property type="entry name" value="Zn_ribbon_NUD"/>
    <property type="match status" value="1"/>
</dbReference>
<evidence type="ECO:0000256" key="5">
    <source>
        <dbReference type="ARBA" id="ARBA00022723"/>
    </source>
</evidence>
<comment type="similarity">
    <text evidence="3">Belongs to the Nudix hydrolase family. NudC subfamily.</text>
</comment>